<dbReference type="Pfam" id="PF00370">
    <property type="entry name" value="FGGY_N"/>
    <property type="match status" value="1"/>
</dbReference>
<dbReference type="CDD" id="cd07772">
    <property type="entry name" value="ASKHA_NBD_FGGY_NaCK-like"/>
    <property type="match status" value="1"/>
</dbReference>
<keyword evidence="3 6" id="KW-0418">Kinase</keyword>
<evidence type="ECO:0000313" key="6">
    <source>
        <dbReference type="EMBL" id="PZX18661.1"/>
    </source>
</evidence>
<organism evidence="6 7">
    <name type="scientific">Breznakibacter xylanolyticus</name>
    <dbReference type="NCBI Taxonomy" id="990"/>
    <lineage>
        <taxon>Bacteria</taxon>
        <taxon>Pseudomonadati</taxon>
        <taxon>Bacteroidota</taxon>
        <taxon>Bacteroidia</taxon>
        <taxon>Marinilabiliales</taxon>
        <taxon>Marinilabiliaceae</taxon>
        <taxon>Breznakibacter</taxon>
    </lineage>
</organism>
<evidence type="ECO:0000256" key="1">
    <source>
        <dbReference type="ARBA" id="ARBA00009156"/>
    </source>
</evidence>
<name>A0A2W7NDZ9_9BACT</name>
<dbReference type="Gene3D" id="3.30.420.40">
    <property type="match status" value="2"/>
</dbReference>
<dbReference type="Pfam" id="PF21546">
    <property type="entry name" value="FGGY_C_2"/>
    <property type="match status" value="1"/>
</dbReference>
<proteinExistence type="inferred from homology"/>
<evidence type="ECO:0000256" key="3">
    <source>
        <dbReference type="ARBA" id="ARBA00022777"/>
    </source>
</evidence>
<feature type="domain" description="Carbohydrate kinase FGGY N-terminal" evidence="4">
    <location>
        <begin position="11"/>
        <end position="203"/>
    </location>
</feature>
<accession>A0A2W7NDZ9</accession>
<dbReference type="GO" id="GO:0005975">
    <property type="term" value="P:carbohydrate metabolic process"/>
    <property type="evidence" value="ECO:0007669"/>
    <property type="project" value="InterPro"/>
</dbReference>
<protein>
    <submittedName>
        <fullName evidence="6">Sugar (Pentulose or hexulose) kinase</fullName>
    </submittedName>
</protein>
<keyword evidence="7" id="KW-1185">Reference proteome</keyword>
<feature type="domain" description="Carbohydrate kinase FGGY C-terminal" evidence="5">
    <location>
        <begin position="250"/>
        <end position="440"/>
    </location>
</feature>
<dbReference type="InterPro" id="IPR043129">
    <property type="entry name" value="ATPase_NBD"/>
</dbReference>
<sequence length="462" mass="52341">MMILNDMEKVIAIFDVGKTNKKVLLFDSRLNLVMQEEQKFPTITDEDGFECDNIELIESWMLAILMRIAVSDEYELAGVNFSTYGASLAFIGQDGKRQTPIYNYLKPIDAKYQQQLFDRYDGQTEFCRKTASPALGVMLNSGIQALWFKNEHAKTFATTRHVLHFPQYLSYLLTKQIVSEPTSIGCHTFMWDFDKMDYHPWLADEEIDLPKPVNNDTVFPVKIANRDVLCGVGIHDSSSSLAPYFKGCDEPFVLVGTGTWFIHMNPFNASPLTADQLKRDCLCFMSITQQPVKSSRLFMGHIHDVNVDRMTKHFGVQGNHYKTVTVSEPMLRGMLSEGNEGQCFFVGGVPPQYVDERVDLTQFATFEEAYHRLMFDITLETQKAIALVHVQGDGVKNMFVSGGFARNEIFVRLLAHFFPALKIYTSEVDNSSALGAALVIYDKVFPHQKPPVDLGLKPWSAL</sequence>
<dbReference type="Proteomes" id="UP000249239">
    <property type="component" value="Unassembled WGS sequence"/>
</dbReference>
<dbReference type="InterPro" id="IPR050406">
    <property type="entry name" value="FGGY_Carb_Kinase"/>
</dbReference>
<evidence type="ECO:0000313" key="7">
    <source>
        <dbReference type="Proteomes" id="UP000249239"/>
    </source>
</evidence>
<dbReference type="PANTHER" id="PTHR43095">
    <property type="entry name" value="SUGAR KINASE"/>
    <property type="match status" value="1"/>
</dbReference>
<keyword evidence="2" id="KW-0808">Transferase</keyword>
<dbReference type="SUPFAM" id="SSF53067">
    <property type="entry name" value="Actin-like ATPase domain"/>
    <property type="match status" value="2"/>
</dbReference>
<dbReference type="GO" id="GO:0016301">
    <property type="term" value="F:kinase activity"/>
    <property type="evidence" value="ECO:0007669"/>
    <property type="project" value="UniProtKB-KW"/>
</dbReference>
<dbReference type="InterPro" id="IPR049382">
    <property type="entry name" value="FGGY_C_2"/>
</dbReference>
<dbReference type="AlphaFoldDB" id="A0A2W7NDZ9"/>
<comment type="caution">
    <text evidence="6">The sequence shown here is derived from an EMBL/GenBank/DDBJ whole genome shotgun (WGS) entry which is preliminary data.</text>
</comment>
<evidence type="ECO:0000259" key="5">
    <source>
        <dbReference type="Pfam" id="PF21546"/>
    </source>
</evidence>
<dbReference type="InterPro" id="IPR018484">
    <property type="entry name" value="FGGY_N"/>
</dbReference>
<reference evidence="6 7" key="1">
    <citation type="submission" date="2018-06" db="EMBL/GenBank/DDBJ databases">
        <title>Genomic Encyclopedia of Archaeal and Bacterial Type Strains, Phase II (KMG-II): from individual species to whole genera.</title>
        <authorList>
            <person name="Goeker M."/>
        </authorList>
    </citation>
    <scope>NUCLEOTIDE SEQUENCE [LARGE SCALE GENOMIC DNA]</scope>
    <source>
        <strain evidence="6 7">DSM 6779</strain>
    </source>
</reference>
<evidence type="ECO:0000256" key="2">
    <source>
        <dbReference type="ARBA" id="ARBA00022679"/>
    </source>
</evidence>
<comment type="similarity">
    <text evidence="1">Belongs to the FGGY kinase family.</text>
</comment>
<dbReference type="EMBL" id="QKZK01000006">
    <property type="protein sequence ID" value="PZX18661.1"/>
    <property type="molecule type" value="Genomic_DNA"/>
</dbReference>
<gene>
    <name evidence="6" type="ORF">LX69_01054</name>
</gene>
<evidence type="ECO:0000259" key="4">
    <source>
        <dbReference type="Pfam" id="PF00370"/>
    </source>
</evidence>
<dbReference type="PANTHER" id="PTHR43095:SF2">
    <property type="entry name" value="GLUCONOKINASE"/>
    <property type="match status" value="1"/>
</dbReference>